<proteinExistence type="predicted"/>
<dbReference type="RefSeq" id="WP_262598876.1">
    <property type="nucleotide sequence ID" value="NZ_CP103300.1"/>
</dbReference>
<protein>
    <submittedName>
        <fullName evidence="1">Uncharacterized protein</fullName>
    </submittedName>
</protein>
<reference evidence="1" key="1">
    <citation type="submission" date="2022-10" db="EMBL/GenBank/DDBJ databases">
        <title>Completed Genome Sequence of two octocoral isolated bacterium, Endozoicomonas euniceicola EF212T and Endozoicomonas gorgoniicola PS125T.</title>
        <authorList>
            <person name="Chiou Y.-J."/>
            <person name="Chen Y.-H."/>
        </authorList>
    </citation>
    <scope>NUCLEOTIDE SEQUENCE</scope>
    <source>
        <strain evidence="1">EF212</strain>
    </source>
</reference>
<evidence type="ECO:0000313" key="1">
    <source>
        <dbReference type="EMBL" id="UYM16584.1"/>
    </source>
</evidence>
<dbReference type="Proteomes" id="UP001163255">
    <property type="component" value="Chromosome"/>
</dbReference>
<name>A0ABY6GVZ9_9GAMM</name>
<dbReference type="EMBL" id="CP103300">
    <property type="protein sequence ID" value="UYM16584.1"/>
    <property type="molecule type" value="Genomic_DNA"/>
</dbReference>
<keyword evidence="2" id="KW-1185">Reference proteome</keyword>
<organism evidence="1 2">
    <name type="scientific">Endozoicomonas euniceicola</name>
    <dbReference type="NCBI Taxonomy" id="1234143"/>
    <lineage>
        <taxon>Bacteria</taxon>
        <taxon>Pseudomonadati</taxon>
        <taxon>Pseudomonadota</taxon>
        <taxon>Gammaproteobacteria</taxon>
        <taxon>Oceanospirillales</taxon>
        <taxon>Endozoicomonadaceae</taxon>
        <taxon>Endozoicomonas</taxon>
    </lineage>
</organism>
<accession>A0ABY6GVZ9</accession>
<sequence length="69" mass="7744">MSWFATMDRLAEIVEAIHNTESQSGIDYQEQKSALDIRNLSLGTLKEAVTYPIHKTTLAAKTTSGLFHY</sequence>
<gene>
    <name evidence="1" type="ORF">NX720_01240</name>
</gene>
<evidence type="ECO:0000313" key="2">
    <source>
        <dbReference type="Proteomes" id="UP001163255"/>
    </source>
</evidence>